<name>A0A1F5Z291_9BACT</name>
<protein>
    <submittedName>
        <fullName evidence="1">Uncharacterized protein</fullName>
    </submittedName>
</protein>
<proteinExistence type="predicted"/>
<dbReference type="EMBL" id="MFJF01000018">
    <property type="protein sequence ID" value="OGG06232.1"/>
    <property type="molecule type" value="Genomic_DNA"/>
</dbReference>
<organism evidence="1 2">
    <name type="scientific">Candidatus Gottesmanbacteria bacterium RIFCSPHIGHO2_01_FULL_40_15</name>
    <dbReference type="NCBI Taxonomy" id="1798376"/>
    <lineage>
        <taxon>Bacteria</taxon>
        <taxon>Candidatus Gottesmaniibacteriota</taxon>
    </lineage>
</organism>
<gene>
    <name evidence="1" type="ORF">A2777_06540</name>
</gene>
<reference evidence="1 2" key="1">
    <citation type="journal article" date="2016" name="Nat. Commun.">
        <title>Thousands of microbial genomes shed light on interconnected biogeochemical processes in an aquifer system.</title>
        <authorList>
            <person name="Anantharaman K."/>
            <person name="Brown C.T."/>
            <person name="Hug L.A."/>
            <person name="Sharon I."/>
            <person name="Castelle C.J."/>
            <person name="Probst A.J."/>
            <person name="Thomas B.C."/>
            <person name="Singh A."/>
            <person name="Wilkins M.J."/>
            <person name="Karaoz U."/>
            <person name="Brodie E.L."/>
            <person name="Williams K.H."/>
            <person name="Hubbard S.S."/>
            <person name="Banfield J.F."/>
        </authorList>
    </citation>
    <scope>NUCLEOTIDE SEQUENCE [LARGE SCALE GENOMIC DNA]</scope>
</reference>
<evidence type="ECO:0000313" key="1">
    <source>
        <dbReference type="EMBL" id="OGG06232.1"/>
    </source>
</evidence>
<dbReference type="Proteomes" id="UP000177354">
    <property type="component" value="Unassembled WGS sequence"/>
</dbReference>
<sequence length="133" mass="15309">MELRELFINACQMASFTASQIKDLEKKIVENSLKSAVTGMYEVLGKKINKNEAESLKTEFEAEKKLTGKSYSSEQKIELVKRIFNRYLKQAEIDGITKTAFDEEFRITAKTISDHLDQKDQQVQALRKQLEQA</sequence>
<accession>A0A1F5Z291</accession>
<evidence type="ECO:0000313" key="2">
    <source>
        <dbReference type="Proteomes" id="UP000177354"/>
    </source>
</evidence>
<dbReference type="AlphaFoldDB" id="A0A1F5Z291"/>
<comment type="caution">
    <text evidence="1">The sequence shown here is derived from an EMBL/GenBank/DDBJ whole genome shotgun (WGS) entry which is preliminary data.</text>
</comment>